<feature type="domain" description="Myb-like" evidence="1">
    <location>
        <begin position="41"/>
        <end position="95"/>
    </location>
</feature>
<feature type="domain" description="Myb-like" evidence="1">
    <location>
        <begin position="101"/>
        <end position="147"/>
    </location>
</feature>
<dbReference type="PANTHER" id="PTHR45614">
    <property type="entry name" value="MYB PROTEIN-RELATED"/>
    <property type="match status" value="1"/>
</dbReference>
<sequence>MNPNNDQVPLIQSNLDQDDQFSCFFTLSDEAQQSKIQKTDLKQRKRIPFTESEDKKLIELVQIYGIDKKKNWNLIANNMIGRNIRQCRERYNLFLSQNVNKKAKWTKEEEDLLLEKYAIMGPHWKKMEEFFKGRNLYSIKNKFISLTKKKSKKFDNETQKNVSLNSQPLTDDTNSSILSVNNNEVYDYQNAFFEKPDEFQNENDIFDYDPFNYYDKNSIFD</sequence>
<evidence type="ECO:0000313" key="3">
    <source>
        <dbReference type="EMBL" id="KAK8857350.1"/>
    </source>
</evidence>
<dbReference type="EMBL" id="JAPFFF010000020">
    <property type="protein sequence ID" value="KAK8857350.1"/>
    <property type="molecule type" value="Genomic_DNA"/>
</dbReference>
<name>A0ABR2I648_9EUKA</name>
<dbReference type="PANTHER" id="PTHR45614:SF253">
    <property type="entry name" value="CHROMOSOME UNDETERMINED SCAFFOLD_38, WHOLE GENOME SHOTGUN SEQUENCE"/>
    <property type="match status" value="1"/>
</dbReference>
<dbReference type="Pfam" id="PF00249">
    <property type="entry name" value="Myb_DNA-binding"/>
    <property type="match status" value="2"/>
</dbReference>
<dbReference type="PROSITE" id="PS50090">
    <property type="entry name" value="MYB_LIKE"/>
    <property type="match status" value="2"/>
</dbReference>
<dbReference type="SMART" id="SM00717">
    <property type="entry name" value="SANT"/>
    <property type="match status" value="2"/>
</dbReference>
<protein>
    <recommendedName>
        <fullName evidence="5">Myb-like DNA-binding domain containing protein</fullName>
    </recommendedName>
</protein>
<feature type="domain" description="HTH myb-type" evidence="2">
    <location>
        <begin position="41"/>
        <end position="99"/>
    </location>
</feature>
<evidence type="ECO:0008006" key="5">
    <source>
        <dbReference type="Google" id="ProtNLM"/>
    </source>
</evidence>
<accession>A0ABR2I648</accession>
<organism evidence="3 4">
    <name type="scientific">Tritrichomonas musculus</name>
    <dbReference type="NCBI Taxonomy" id="1915356"/>
    <lineage>
        <taxon>Eukaryota</taxon>
        <taxon>Metamonada</taxon>
        <taxon>Parabasalia</taxon>
        <taxon>Tritrichomonadida</taxon>
        <taxon>Tritrichomonadidae</taxon>
        <taxon>Tritrichomonas</taxon>
    </lineage>
</organism>
<gene>
    <name evidence="3" type="ORF">M9Y10_015754</name>
</gene>
<dbReference type="CDD" id="cd00167">
    <property type="entry name" value="SANT"/>
    <property type="match status" value="2"/>
</dbReference>
<proteinExistence type="predicted"/>
<keyword evidence="4" id="KW-1185">Reference proteome</keyword>
<evidence type="ECO:0000259" key="2">
    <source>
        <dbReference type="PROSITE" id="PS51294"/>
    </source>
</evidence>
<feature type="domain" description="HTH myb-type" evidence="2">
    <location>
        <begin position="101"/>
        <end position="151"/>
    </location>
</feature>
<reference evidence="3 4" key="1">
    <citation type="submission" date="2024-04" db="EMBL/GenBank/DDBJ databases">
        <title>Tritrichomonas musculus Genome.</title>
        <authorList>
            <person name="Alves-Ferreira E."/>
            <person name="Grigg M."/>
            <person name="Lorenzi H."/>
            <person name="Galac M."/>
        </authorList>
    </citation>
    <scope>NUCLEOTIDE SEQUENCE [LARGE SCALE GENOMIC DNA]</scope>
    <source>
        <strain evidence="3 4">EAF2021</strain>
    </source>
</reference>
<dbReference type="SUPFAM" id="SSF46689">
    <property type="entry name" value="Homeodomain-like"/>
    <property type="match status" value="1"/>
</dbReference>
<dbReference type="InterPro" id="IPR050560">
    <property type="entry name" value="MYB_TF"/>
</dbReference>
<dbReference type="InterPro" id="IPR009057">
    <property type="entry name" value="Homeodomain-like_sf"/>
</dbReference>
<evidence type="ECO:0000313" key="4">
    <source>
        <dbReference type="Proteomes" id="UP001470230"/>
    </source>
</evidence>
<evidence type="ECO:0000259" key="1">
    <source>
        <dbReference type="PROSITE" id="PS50090"/>
    </source>
</evidence>
<dbReference type="PROSITE" id="PS51294">
    <property type="entry name" value="HTH_MYB"/>
    <property type="match status" value="2"/>
</dbReference>
<dbReference type="Gene3D" id="1.10.10.60">
    <property type="entry name" value="Homeodomain-like"/>
    <property type="match status" value="2"/>
</dbReference>
<dbReference type="InterPro" id="IPR017930">
    <property type="entry name" value="Myb_dom"/>
</dbReference>
<comment type="caution">
    <text evidence="3">The sequence shown here is derived from an EMBL/GenBank/DDBJ whole genome shotgun (WGS) entry which is preliminary data.</text>
</comment>
<dbReference type="InterPro" id="IPR001005">
    <property type="entry name" value="SANT/Myb"/>
</dbReference>
<dbReference type="Proteomes" id="UP001470230">
    <property type="component" value="Unassembled WGS sequence"/>
</dbReference>